<gene>
    <name evidence="13 16" type="primary">recF</name>
    <name evidence="16" type="ORF">KGQ19_27745</name>
</gene>
<accession>A0ABS5KX77</accession>
<keyword evidence="8 13" id="KW-0067">ATP-binding</keyword>
<dbReference type="SUPFAM" id="SSF52540">
    <property type="entry name" value="P-loop containing nucleoside triphosphate hydrolases"/>
    <property type="match status" value="1"/>
</dbReference>
<comment type="function">
    <text evidence="12 13 14">The RecF protein is involved in DNA metabolism; it is required for DNA replication and normal SOS inducibility. RecF binds preferentially to single-stranded, linear DNA. It also seems to bind ATP.</text>
</comment>
<dbReference type="RefSeq" id="WP_212013943.1">
    <property type="nucleotide sequence ID" value="NZ_JAAFYZ010000111.1"/>
</dbReference>
<evidence type="ECO:0000256" key="7">
    <source>
        <dbReference type="ARBA" id="ARBA00022763"/>
    </source>
</evidence>
<keyword evidence="11 13" id="KW-0742">SOS response</keyword>
<proteinExistence type="inferred from homology"/>
<feature type="domain" description="RecF/RecN/SMC N-terminal" evidence="15">
    <location>
        <begin position="3"/>
        <end position="362"/>
    </location>
</feature>
<dbReference type="PANTHER" id="PTHR32182:SF0">
    <property type="entry name" value="DNA REPLICATION AND REPAIR PROTEIN RECF"/>
    <property type="match status" value="1"/>
</dbReference>
<dbReference type="InterPro" id="IPR001238">
    <property type="entry name" value="DNA-binding_RecF"/>
</dbReference>
<evidence type="ECO:0000256" key="10">
    <source>
        <dbReference type="ARBA" id="ARBA00023204"/>
    </source>
</evidence>
<evidence type="ECO:0000256" key="14">
    <source>
        <dbReference type="RuleBase" id="RU000578"/>
    </source>
</evidence>
<evidence type="ECO:0000313" key="17">
    <source>
        <dbReference type="Proteomes" id="UP000730482"/>
    </source>
</evidence>
<evidence type="ECO:0000256" key="6">
    <source>
        <dbReference type="ARBA" id="ARBA00022741"/>
    </source>
</evidence>
<dbReference type="HAMAP" id="MF_00365">
    <property type="entry name" value="RecF"/>
    <property type="match status" value="1"/>
</dbReference>
<keyword evidence="4 13" id="KW-0963">Cytoplasm</keyword>
<dbReference type="Pfam" id="PF02463">
    <property type="entry name" value="SMC_N"/>
    <property type="match status" value="1"/>
</dbReference>
<feature type="binding site" evidence="13">
    <location>
        <begin position="30"/>
        <end position="37"/>
    </location>
    <ligand>
        <name>ATP</name>
        <dbReference type="ChEBI" id="CHEBI:30616"/>
    </ligand>
</feature>
<dbReference type="Gene3D" id="3.40.50.300">
    <property type="entry name" value="P-loop containing nucleotide triphosphate hydrolases"/>
    <property type="match status" value="1"/>
</dbReference>
<dbReference type="Proteomes" id="UP000730482">
    <property type="component" value="Unassembled WGS sequence"/>
</dbReference>
<evidence type="ECO:0000256" key="5">
    <source>
        <dbReference type="ARBA" id="ARBA00022705"/>
    </source>
</evidence>
<keyword evidence="6 13" id="KW-0547">Nucleotide-binding</keyword>
<comment type="subcellular location">
    <subcellularLocation>
        <location evidence="1 13 14">Cytoplasm</location>
    </subcellularLocation>
</comment>
<dbReference type="Gene3D" id="1.20.1050.90">
    <property type="entry name" value="RecF/RecN/SMC, N-terminal domain"/>
    <property type="match status" value="1"/>
</dbReference>
<evidence type="ECO:0000256" key="9">
    <source>
        <dbReference type="ARBA" id="ARBA00023125"/>
    </source>
</evidence>
<keyword evidence="17" id="KW-1185">Reference proteome</keyword>
<keyword evidence="7 13" id="KW-0227">DNA damage</keyword>
<dbReference type="InterPro" id="IPR042174">
    <property type="entry name" value="RecF_2"/>
</dbReference>
<evidence type="ECO:0000256" key="11">
    <source>
        <dbReference type="ARBA" id="ARBA00023236"/>
    </source>
</evidence>
<dbReference type="NCBIfam" id="TIGR00611">
    <property type="entry name" value="recf"/>
    <property type="match status" value="1"/>
</dbReference>
<evidence type="ECO:0000259" key="15">
    <source>
        <dbReference type="Pfam" id="PF02463"/>
    </source>
</evidence>
<dbReference type="PANTHER" id="PTHR32182">
    <property type="entry name" value="DNA REPLICATION AND REPAIR PROTEIN RECF"/>
    <property type="match status" value="1"/>
</dbReference>
<evidence type="ECO:0000256" key="4">
    <source>
        <dbReference type="ARBA" id="ARBA00022490"/>
    </source>
</evidence>
<evidence type="ECO:0000256" key="3">
    <source>
        <dbReference type="ARBA" id="ARBA00020170"/>
    </source>
</evidence>
<keyword evidence="5 13" id="KW-0235">DNA replication</keyword>
<name>A0ABS5KX77_9ACTN</name>
<dbReference type="InterPro" id="IPR003395">
    <property type="entry name" value="RecF/RecN/SMC_N"/>
</dbReference>
<evidence type="ECO:0000256" key="1">
    <source>
        <dbReference type="ARBA" id="ARBA00004496"/>
    </source>
</evidence>
<dbReference type="InterPro" id="IPR027417">
    <property type="entry name" value="P-loop_NTPase"/>
</dbReference>
<sequence length="387" mass="41710">MRVTHLSLADFRSYASLELALQGGVTAFVGPNGQGKTNLVEAIGYIATLDSHRVATDQPLVRFGAPRAIVRANVEREGRTQLVEIELNPGGSNRARLNRNPVPRPREVLGVLRTVLFAPEDLALVKGDPGERRRFLDELLVARWPRYAGVRADYDRVLKQRNTLLRTAAMARRNKTSGPNLTTLDAWDHHLAKVGAELVGARLALISALSPLVDKCYAEIAEGGATRIGYRSTLSPEPDPAVDVLTEQFLAAIGEARANELDRGITLVGPHRDEMVLELTSSSGEAGLSGSLMPARGYASHGESWSYALALRLAAYDLLRSDGSEGGEPVLILDDVFAELDTKRRRRLAERVSGADQVLITAAVDADVPEQLIGQKFAVAGGSVSAA</sequence>
<evidence type="ECO:0000256" key="13">
    <source>
        <dbReference type="HAMAP-Rule" id="MF_00365"/>
    </source>
</evidence>
<comment type="caution">
    <text evidence="16">The sequence shown here is derived from an EMBL/GenBank/DDBJ whole genome shotgun (WGS) entry which is preliminary data.</text>
</comment>
<evidence type="ECO:0000256" key="12">
    <source>
        <dbReference type="ARBA" id="ARBA00025401"/>
    </source>
</evidence>
<keyword evidence="9 13" id="KW-0238">DNA-binding</keyword>
<reference evidence="16 17" key="1">
    <citation type="submission" date="2020-02" db="EMBL/GenBank/DDBJ databases">
        <title>Acidophilic actinobacteria isolated from forest soil.</title>
        <authorList>
            <person name="Golinska P."/>
        </authorList>
    </citation>
    <scope>NUCLEOTIDE SEQUENCE [LARGE SCALE GENOMIC DNA]</scope>
    <source>
        <strain evidence="16 17">NL8</strain>
    </source>
</reference>
<evidence type="ECO:0000313" key="16">
    <source>
        <dbReference type="EMBL" id="MBS2550671.1"/>
    </source>
</evidence>
<protein>
    <recommendedName>
        <fullName evidence="3 13">DNA replication and repair protein RecF</fullName>
    </recommendedName>
</protein>
<keyword evidence="10 13" id="KW-0234">DNA repair</keyword>
<comment type="similarity">
    <text evidence="2 13 14">Belongs to the RecF family.</text>
</comment>
<dbReference type="PROSITE" id="PS00618">
    <property type="entry name" value="RECF_2"/>
    <property type="match status" value="1"/>
</dbReference>
<evidence type="ECO:0000256" key="2">
    <source>
        <dbReference type="ARBA" id="ARBA00008016"/>
    </source>
</evidence>
<evidence type="ECO:0000256" key="8">
    <source>
        <dbReference type="ARBA" id="ARBA00022840"/>
    </source>
</evidence>
<dbReference type="PROSITE" id="PS00617">
    <property type="entry name" value="RECF_1"/>
    <property type="match status" value="1"/>
</dbReference>
<organism evidence="16 17">
    <name type="scientific">Catenulispora pinistramenti</name>
    <dbReference type="NCBI Taxonomy" id="2705254"/>
    <lineage>
        <taxon>Bacteria</taxon>
        <taxon>Bacillati</taxon>
        <taxon>Actinomycetota</taxon>
        <taxon>Actinomycetes</taxon>
        <taxon>Catenulisporales</taxon>
        <taxon>Catenulisporaceae</taxon>
        <taxon>Catenulispora</taxon>
    </lineage>
</organism>
<dbReference type="InterPro" id="IPR018078">
    <property type="entry name" value="DNA-binding_RecF_CS"/>
</dbReference>
<dbReference type="EMBL" id="JAAFYZ010000111">
    <property type="protein sequence ID" value="MBS2550671.1"/>
    <property type="molecule type" value="Genomic_DNA"/>
</dbReference>